<evidence type="ECO:0000313" key="1">
    <source>
        <dbReference type="EMBL" id="GAH43742.1"/>
    </source>
</evidence>
<reference evidence="1" key="1">
    <citation type="journal article" date="2014" name="Front. Microbiol.">
        <title>High frequency of phylogenetically diverse reductive dehalogenase-homologous genes in deep subseafloor sedimentary metagenomes.</title>
        <authorList>
            <person name="Kawai M."/>
            <person name="Futagami T."/>
            <person name="Toyoda A."/>
            <person name="Takaki Y."/>
            <person name="Nishi S."/>
            <person name="Hori S."/>
            <person name="Arai W."/>
            <person name="Tsubouchi T."/>
            <person name="Morono Y."/>
            <person name="Uchiyama I."/>
            <person name="Ito T."/>
            <person name="Fujiyama A."/>
            <person name="Inagaki F."/>
            <person name="Takami H."/>
        </authorList>
    </citation>
    <scope>NUCLEOTIDE SEQUENCE</scope>
    <source>
        <strain evidence="1">Expedition CK06-06</strain>
    </source>
</reference>
<dbReference type="EMBL" id="BARU01008647">
    <property type="protein sequence ID" value="GAH43742.1"/>
    <property type="molecule type" value="Genomic_DNA"/>
</dbReference>
<organism evidence="1">
    <name type="scientific">marine sediment metagenome</name>
    <dbReference type="NCBI Taxonomy" id="412755"/>
    <lineage>
        <taxon>unclassified sequences</taxon>
        <taxon>metagenomes</taxon>
        <taxon>ecological metagenomes</taxon>
    </lineage>
</organism>
<gene>
    <name evidence="1" type="ORF">S03H2_16859</name>
</gene>
<sequence length="169" mass="18309">MNEGSGFSESTYHVTPFAFQRFATHTAAFDDERKEGSRGGEVAISDLDVLVDLLGGYAAGECRWESIGVAARVANGTEGAAYQSARQWIVSIAKRIHECVVVGNWGVLQQPRLQFVEFPVCCGFGAGHASAEYRARSVAVEVFDQRVNSISGCRGRDGDDKDVLASNWT</sequence>
<protein>
    <submittedName>
        <fullName evidence="1">Uncharacterized protein</fullName>
    </submittedName>
</protein>
<accession>X1FFI7</accession>
<dbReference type="AlphaFoldDB" id="X1FFI7"/>
<comment type="caution">
    <text evidence="1">The sequence shown here is derived from an EMBL/GenBank/DDBJ whole genome shotgun (WGS) entry which is preliminary data.</text>
</comment>
<name>X1FFI7_9ZZZZ</name>
<proteinExistence type="predicted"/>